<name>A0A812X9W9_9DINO</name>
<feature type="coiled-coil region" evidence="1">
    <location>
        <begin position="369"/>
        <end position="396"/>
    </location>
</feature>
<sequence length="490" mass="52629">VLWGALEEKDEPSSTYLALKLEEVEAGELRAAVLDEVTSVSDEVNAQFQSSVDSSGRLLVKERKKAKLPSTSEELRQRLRLECCTFLMLAARFRTKPWFVDLGVQDFTQHVDYVLGDKVQPLQMSRPDGSSGTQDERDEFEIQQQMKKAVQTTAIRSILFMTMMSGMRAMDANNGGALGPDGNGSDSNVVTSATVFEFVVRLLYTCLLLLYELLTAYPTATAVIAQAVVTVTMAKYVRSSGRDTPIDVDSDGERSVSPVVKKRAKPAATTKRRSKAKAKAKNAKLDGHDEDEGPVTNEPGLSSEDVPPGVRVNVQVGNVADGSGEGQPLRYRGFAPEGEARRSPATPKANVSPCTHGTGGNPGTPTQMMLIASNQMVAMNNEMQMLRNQVASMQGATVTHGVTSTAAAAHGAALPLASAVAPRATPSATEISGAAPNTTAPNPDVWIANEHGKKFHRAGCPKLFGANQVEQRTRQDALYAGYAQCKMCRP</sequence>
<evidence type="ECO:0000256" key="1">
    <source>
        <dbReference type="SAM" id="Coils"/>
    </source>
</evidence>
<gene>
    <name evidence="3" type="ORF">SNEC2469_LOCUS20933</name>
</gene>
<dbReference type="AlphaFoldDB" id="A0A812X9W9"/>
<evidence type="ECO:0000313" key="4">
    <source>
        <dbReference type="Proteomes" id="UP000601435"/>
    </source>
</evidence>
<accession>A0A812X9W9</accession>
<keyword evidence="1" id="KW-0175">Coiled coil</keyword>
<evidence type="ECO:0000313" key="3">
    <source>
        <dbReference type="EMBL" id="CAE7725284.1"/>
    </source>
</evidence>
<reference evidence="3" key="1">
    <citation type="submission" date="2021-02" db="EMBL/GenBank/DDBJ databases">
        <authorList>
            <person name="Dougan E. K."/>
            <person name="Rhodes N."/>
            <person name="Thang M."/>
            <person name="Chan C."/>
        </authorList>
    </citation>
    <scope>NUCLEOTIDE SEQUENCE</scope>
</reference>
<feature type="compositionally biased region" description="Basic residues" evidence="2">
    <location>
        <begin position="260"/>
        <end position="282"/>
    </location>
</feature>
<dbReference type="InterPro" id="IPR035451">
    <property type="entry name" value="Ada-like_dom_sf"/>
</dbReference>
<protein>
    <recommendedName>
        <fullName evidence="5">Ada DNA repair metal-binding domain-containing protein</fullName>
    </recommendedName>
</protein>
<feature type="non-terminal residue" evidence="3">
    <location>
        <position position="490"/>
    </location>
</feature>
<dbReference type="SUPFAM" id="SSF57884">
    <property type="entry name" value="Ada DNA repair protein, N-terminal domain (N-Ada 10)"/>
    <property type="match status" value="1"/>
</dbReference>
<keyword evidence="4" id="KW-1185">Reference proteome</keyword>
<proteinExistence type="predicted"/>
<evidence type="ECO:0008006" key="5">
    <source>
        <dbReference type="Google" id="ProtNLM"/>
    </source>
</evidence>
<evidence type="ECO:0000256" key="2">
    <source>
        <dbReference type="SAM" id="MobiDB-lite"/>
    </source>
</evidence>
<dbReference type="EMBL" id="CAJNJA010036844">
    <property type="protein sequence ID" value="CAE7725284.1"/>
    <property type="molecule type" value="Genomic_DNA"/>
</dbReference>
<organism evidence="3 4">
    <name type="scientific">Symbiodinium necroappetens</name>
    <dbReference type="NCBI Taxonomy" id="1628268"/>
    <lineage>
        <taxon>Eukaryota</taxon>
        <taxon>Sar</taxon>
        <taxon>Alveolata</taxon>
        <taxon>Dinophyceae</taxon>
        <taxon>Suessiales</taxon>
        <taxon>Symbiodiniaceae</taxon>
        <taxon>Symbiodinium</taxon>
    </lineage>
</organism>
<feature type="region of interest" description="Disordered" evidence="2">
    <location>
        <begin position="241"/>
        <end position="308"/>
    </location>
</feature>
<dbReference type="Proteomes" id="UP000601435">
    <property type="component" value="Unassembled WGS sequence"/>
</dbReference>
<comment type="caution">
    <text evidence="3">The sequence shown here is derived from an EMBL/GenBank/DDBJ whole genome shotgun (WGS) entry which is preliminary data.</text>
</comment>
<feature type="region of interest" description="Disordered" evidence="2">
    <location>
        <begin position="337"/>
        <end position="362"/>
    </location>
</feature>